<feature type="domain" description="Carbohydrate kinase FGGY C-terminal" evidence="6">
    <location>
        <begin position="252"/>
        <end position="436"/>
    </location>
</feature>
<dbReference type="Gene3D" id="3.30.420.40">
    <property type="match status" value="2"/>
</dbReference>
<feature type="domain" description="Carbohydrate kinase FGGY N-terminal" evidence="5">
    <location>
        <begin position="3"/>
        <end position="243"/>
    </location>
</feature>
<dbReference type="Pfam" id="PF00370">
    <property type="entry name" value="FGGY_N"/>
    <property type="match status" value="1"/>
</dbReference>
<dbReference type="InterPro" id="IPR018485">
    <property type="entry name" value="FGGY_C"/>
</dbReference>
<evidence type="ECO:0000259" key="5">
    <source>
        <dbReference type="Pfam" id="PF00370"/>
    </source>
</evidence>
<dbReference type="SUPFAM" id="SSF53067">
    <property type="entry name" value="Actin-like ATPase domain"/>
    <property type="match status" value="2"/>
</dbReference>
<dbReference type="InterPro" id="IPR018483">
    <property type="entry name" value="Carb_kinase_FGGY_CS"/>
</dbReference>
<evidence type="ECO:0000256" key="4">
    <source>
        <dbReference type="RuleBase" id="RU003733"/>
    </source>
</evidence>
<proteinExistence type="inferred from homology"/>
<dbReference type="RefSeq" id="WP_152763252.1">
    <property type="nucleotide sequence ID" value="NZ_WHLY01000002.1"/>
</dbReference>
<evidence type="ECO:0000313" key="8">
    <source>
        <dbReference type="Proteomes" id="UP000479293"/>
    </source>
</evidence>
<comment type="similarity">
    <text evidence="1 4">Belongs to the FGGY kinase family.</text>
</comment>
<dbReference type="PANTHER" id="PTHR43095:SF2">
    <property type="entry name" value="GLUCONOKINASE"/>
    <property type="match status" value="1"/>
</dbReference>
<dbReference type="GO" id="GO:0005975">
    <property type="term" value="P:carbohydrate metabolic process"/>
    <property type="evidence" value="ECO:0007669"/>
    <property type="project" value="InterPro"/>
</dbReference>
<organism evidence="7 8">
    <name type="scientific">Salmonirosea aquatica</name>
    <dbReference type="NCBI Taxonomy" id="2654236"/>
    <lineage>
        <taxon>Bacteria</taxon>
        <taxon>Pseudomonadati</taxon>
        <taxon>Bacteroidota</taxon>
        <taxon>Cytophagia</taxon>
        <taxon>Cytophagales</taxon>
        <taxon>Spirosomataceae</taxon>
        <taxon>Salmonirosea</taxon>
    </lineage>
</organism>
<dbReference type="PROSITE" id="PS00445">
    <property type="entry name" value="FGGY_KINASES_2"/>
    <property type="match status" value="1"/>
</dbReference>
<evidence type="ECO:0000313" key="7">
    <source>
        <dbReference type="EMBL" id="MPR35846.1"/>
    </source>
</evidence>
<dbReference type="PANTHER" id="PTHR43095">
    <property type="entry name" value="SUGAR KINASE"/>
    <property type="match status" value="1"/>
</dbReference>
<comment type="caution">
    <text evidence="7">The sequence shown here is derived from an EMBL/GenBank/DDBJ whole genome shotgun (WGS) entry which is preliminary data.</text>
</comment>
<dbReference type="CDD" id="cd07770">
    <property type="entry name" value="ASKHA_NBD_FGGY_GntK"/>
    <property type="match status" value="1"/>
</dbReference>
<dbReference type="PIRSF" id="PIRSF000538">
    <property type="entry name" value="GlpK"/>
    <property type="match status" value="1"/>
</dbReference>
<dbReference type="Pfam" id="PF02782">
    <property type="entry name" value="FGGY_C"/>
    <property type="match status" value="1"/>
</dbReference>
<protein>
    <submittedName>
        <fullName evidence="7">Carbohydrate kinase</fullName>
    </submittedName>
</protein>
<keyword evidence="3 4" id="KW-0418">Kinase</keyword>
<dbReference type="EMBL" id="WHLY01000002">
    <property type="protein sequence ID" value="MPR35846.1"/>
    <property type="molecule type" value="Genomic_DNA"/>
</dbReference>
<dbReference type="GO" id="GO:0016301">
    <property type="term" value="F:kinase activity"/>
    <property type="evidence" value="ECO:0007669"/>
    <property type="project" value="UniProtKB-KW"/>
</dbReference>
<sequence length="489" mass="53454">MAYIIGADIGTTNVKAVAFTRQGEILGDHSEEYPMYHPHPDWSEQDPEEIVRAVEYCIQTVVKKCRPHGEALGLSFSAAMHSLIALDAEGKPLSHSIIWADNRSASVANALRGTAEGKRIYKNNGTPIHAMAPVCKLLWLRENDPKLFKEAARFVGIKEYVVFKLTGKYLIDYSIASATGLFNIRKSTWDDYTLKYLHLTADRLSEPVSPYHTEELAADNALGLPEGTPLIMGASDGCLANLGSGAIVPGTMAVTVGTSGAVRVSAPEAYADPEMRTFCYILDEGTYVIGGASNNGAVIFEWLKDHFFDETDYETLFRQAADVAIGSDGLLCLPYLLGERAPLWNSTVRGGFVGLDIHHTPAHFVRAVMEGILLNLLSIGKVLIEKHEVKAIYANGGFAKSKIWVQMLADIFGITVNLNDTVETGSVGAALMGLKALGHIKDFADAKDFTQISHIFKPNAAHHQAYEKRYEEFIDWAKMLDKKSKGASG</sequence>
<dbReference type="Proteomes" id="UP000479293">
    <property type="component" value="Unassembled WGS sequence"/>
</dbReference>
<name>A0A7C9F7Y7_9BACT</name>
<accession>A0A7C9F7Y7</accession>
<evidence type="ECO:0000256" key="2">
    <source>
        <dbReference type="ARBA" id="ARBA00022679"/>
    </source>
</evidence>
<dbReference type="PROSITE" id="PS00933">
    <property type="entry name" value="FGGY_KINASES_1"/>
    <property type="match status" value="1"/>
</dbReference>
<dbReference type="InterPro" id="IPR043129">
    <property type="entry name" value="ATPase_NBD"/>
</dbReference>
<gene>
    <name evidence="7" type="ORF">GBK04_21460</name>
</gene>
<evidence type="ECO:0000256" key="1">
    <source>
        <dbReference type="ARBA" id="ARBA00009156"/>
    </source>
</evidence>
<dbReference type="InterPro" id="IPR000577">
    <property type="entry name" value="Carb_kinase_FGGY"/>
</dbReference>
<keyword evidence="2 4" id="KW-0808">Transferase</keyword>
<dbReference type="InterPro" id="IPR018484">
    <property type="entry name" value="FGGY_N"/>
</dbReference>
<dbReference type="AlphaFoldDB" id="A0A7C9F7Y7"/>
<keyword evidence="8" id="KW-1185">Reference proteome</keyword>
<dbReference type="GO" id="GO:0016773">
    <property type="term" value="F:phosphotransferase activity, alcohol group as acceptor"/>
    <property type="evidence" value="ECO:0007669"/>
    <property type="project" value="InterPro"/>
</dbReference>
<evidence type="ECO:0000256" key="3">
    <source>
        <dbReference type="ARBA" id="ARBA00022777"/>
    </source>
</evidence>
<dbReference type="InterPro" id="IPR050406">
    <property type="entry name" value="FGGY_Carb_Kinase"/>
</dbReference>
<evidence type="ECO:0000259" key="6">
    <source>
        <dbReference type="Pfam" id="PF02782"/>
    </source>
</evidence>
<reference evidence="7 8" key="1">
    <citation type="submission" date="2019-10" db="EMBL/GenBank/DDBJ databases">
        <title>Draft Genome Sequence of Cytophagaceae sp. SJW1-29.</title>
        <authorList>
            <person name="Choi A."/>
        </authorList>
    </citation>
    <scope>NUCLEOTIDE SEQUENCE [LARGE SCALE GENOMIC DNA]</scope>
    <source>
        <strain evidence="7 8">SJW1-29</strain>
    </source>
</reference>